<name>A0ACC1TCZ7_9APHY</name>
<dbReference type="Proteomes" id="UP001148662">
    <property type="component" value="Unassembled WGS sequence"/>
</dbReference>
<dbReference type="EMBL" id="JANHOG010000096">
    <property type="protein sequence ID" value="KAJ3558315.1"/>
    <property type="molecule type" value="Genomic_DNA"/>
</dbReference>
<comment type="caution">
    <text evidence="1">The sequence shown here is derived from an EMBL/GenBank/DDBJ whole genome shotgun (WGS) entry which is preliminary data.</text>
</comment>
<keyword evidence="2" id="KW-1185">Reference proteome</keyword>
<proteinExistence type="predicted"/>
<organism evidence="1 2">
    <name type="scientific">Phlebia brevispora</name>
    <dbReference type="NCBI Taxonomy" id="194682"/>
    <lineage>
        <taxon>Eukaryota</taxon>
        <taxon>Fungi</taxon>
        <taxon>Dikarya</taxon>
        <taxon>Basidiomycota</taxon>
        <taxon>Agaricomycotina</taxon>
        <taxon>Agaricomycetes</taxon>
        <taxon>Polyporales</taxon>
        <taxon>Meruliaceae</taxon>
        <taxon>Phlebia</taxon>
    </lineage>
</organism>
<gene>
    <name evidence="1" type="ORF">NM688_g1003</name>
</gene>
<protein>
    <submittedName>
        <fullName evidence="1">Uncharacterized protein</fullName>
    </submittedName>
</protein>
<accession>A0ACC1TCZ7</accession>
<sequence length="602" mass="66277">MFAPGMTSTLTAVRSVEYDLVCMVPRALPDTMTSYRATSGPQEAPYLGSIPDLPIFGVHASLHRDTSWKMNQPWKLVAALLPLVALVNAALPHYRGSATSPPRPSVPRVPVPDDILRTDKAGTTLPPLNTTYYFEQLIDHNNPSLGTFQQRYWTTWESYEPGGPIILFTPGEINAEKYTGYLTNSTINGQLAQQENGATVLLEHRYYGLSNPFGDLSVQSLEYHTISQAIADLVYFAENVQLPMPGGNSVSATTTPWVLIGGSYSGALTAWTMATNPGIFKAGYASSAVVQASVDFWSYLEPIRQFMPQNCSADVQAVIAHVDQVYTNGTTAEIQDLLEMFYLQTLQHLDDAAAALRNDLFQWQDIQPYAGPGQAFFQFCDALEVKNGQVAGLSGWGLNTALQQWSTYWYDYGYGDFCGIEAPVYCFGTYDGTLPKYTDTSLDNPTRSWTWITCNEVGWFQDGAPTDEPTLVSRLIQPVYDERQCNLWFPDAFTGTPTPNATGINTLYKGWNLQAENLFFANGQRDPWRDATVSADGITIESTSSQMIGLSDGFHCSDLITANGGADSTILAVQQQGLAALNSWLQGGKTAKRDTIRFAREH</sequence>
<reference evidence="1" key="1">
    <citation type="submission" date="2022-07" db="EMBL/GenBank/DDBJ databases">
        <title>Genome Sequence of Phlebia brevispora.</title>
        <authorList>
            <person name="Buettner E."/>
        </authorList>
    </citation>
    <scope>NUCLEOTIDE SEQUENCE</scope>
    <source>
        <strain evidence="1">MPL23</strain>
    </source>
</reference>
<evidence type="ECO:0000313" key="1">
    <source>
        <dbReference type="EMBL" id="KAJ3558315.1"/>
    </source>
</evidence>
<evidence type="ECO:0000313" key="2">
    <source>
        <dbReference type="Proteomes" id="UP001148662"/>
    </source>
</evidence>